<evidence type="ECO:0000313" key="2">
    <source>
        <dbReference type="EMBL" id="ACD75415.1"/>
    </source>
</evidence>
<keyword evidence="1" id="KW-1133">Transmembrane helix</keyword>
<protein>
    <submittedName>
        <fullName evidence="2">AMDV2_8</fullName>
    </submittedName>
</protein>
<name>B3GAK7_9VIRU</name>
<evidence type="ECO:0000256" key="1">
    <source>
        <dbReference type="SAM" id="Phobius"/>
    </source>
</evidence>
<proteinExistence type="predicted"/>
<feature type="transmembrane region" description="Helical" evidence="1">
    <location>
        <begin position="7"/>
        <end position="24"/>
    </location>
</feature>
<sequence length="68" mass="7907">MNKSTIIFLFFLTIFSGFIVLTIFDKLPKFSNPLNSVQTSFVYSVFNIFIPLIIMVIVLYIIVRIVQK</sequence>
<reference evidence="2" key="1">
    <citation type="submission" date="2008-04" db="EMBL/GenBank/DDBJ databases">
        <title>Virus population dynamics and acquired virus resistance in natural microbial communities.</title>
        <authorList>
            <person name="Andersson A.A."/>
            <person name="Banfield J.F."/>
        </authorList>
    </citation>
    <scope>NUCLEOTIDE SEQUENCE</scope>
</reference>
<keyword evidence="1" id="KW-0812">Transmembrane</keyword>
<feature type="transmembrane region" description="Helical" evidence="1">
    <location>
        <begin position="44"/>
        <end position="63"/>
    </location>
</feature>
<accession>B3GAK7</accession>
<organism evidence="2">
    <name type="scientific">uncultured virus</name>
    <dbReference type="NCBI Taxonomy" id="340016"/>
    <lineage>
        <taxon>Viruses</taxon>
        <taxon>environmental samples</taxon>
    </lineage>
</organism>
<keyword evidence="1" id="KW-0472">Membrane</keyword>
<dbReference type="EMBL" id="EU662139">
    <property type="protein sequence ID" value="ACD75415.1"/>
    <property type="molecule type" value="Genomic_DNA"/>
</dbReference>